<feature type="domain" description="Ig-like" evidence="2">
    <location>
        <begin position="124"/>
        <end position="217"/>
    </location>
</feature>
<dbReference type="InterPro" id="IPR036179">
    <property type="entry name" value="Ig-like_dom_sf"/>
</dbReference>
<dbReference type="PROSITE" id="PS50835">
    <property type="entry name" value="IG_LIKE"/>
    <property type="match status" value="2"/>
</dbReference>
<keyword evidence="1" id="KW-0732">Signal</keyword>
<sequence>MSEFRWIKTSLSLILVLQFTAAATGQRYPSVAVRDGDDVSLPCDNVIDDHENCDSTTWLFTDSISSTATVKLVKDGQMGEEAEAKSDRLSVSENCSLVIQKVTDEDAGAYVCRQFRSGRQEEGPDAVLLLSVVTMTEHEDGDEVTLSCSVTIYEGFDHAVKWLLQGPDVEEDTADFKTSQAECSASLTFPTSHFIYTSRFRSLKCEVTRGDSVQQFSFRNSPSGEKTGDDTITATTESTPAEAANITTPSAVSDASPKPQSWWTFISVSAGAALIMIVEDKN</sequence>
<dbReference type="Proteomes" id="UP001488805">
    <property type="component" value="Unassembled WGS sequence"/>
</dbReference>
<proteinExistence type="predicted"/>
<evidence type="ECO:0000256" key="1">
    <source>
        <dbReference type="SAM" id="SignalP"/>
    </source>
</evidence>
<dbReference type="PANTHER" id="PTHR11422">
    <property type="entry name" value="T-CELL SURFACE GLYCOPROTEIN CD4"/>
    <property type="match status" value="1"/>
</dbReference>
<evidence type="ECO:0000313" key="4">
    <source>
        <dbReference type="Proteomes" id="UP001488805"/>
    </source>
</evidence>
<dbReference type="InterPro" id="IPR013106">
    <property type="entry name" value="Ig_V-set"/>
</dbReference>
<dbReference type="InterPro" id="IPR003599">
    <property type="entry name" value="Ig_sub"/>
</dbReference>
<feature type="chain" id="PRO_5043855891" description="Ig-like domain-containing protein" evidence="1">
    <location>
        <begin position="26"/>
        <end position="282"/>
    </location>
</feature>
<comment type="caution">
    <text evidence="3">The sequence shown here is derived from an EMBL/GenBank/DDBJ whole genome shotgun (WGS) entry which is preliminary data.</text>
</comment>
<accession>A0AAW1G2U8</accession>
<dbReference type="EMBL" id="JBCEZU010000013">
    <property type="protein sequence ID" value="KAK9540900.1"/>
    <property type="molecule type" value="Genomic_DNA"/>
</dbReference>
<dbReference type="SUPFAM" id="SSF48726">
    <property type="entry name" value="Immunoglobulin"/>
    <property type="match status" value="1"/>
</dbReference>
<dbReference type="Pfam" id="PF07686">
    <property type="entry name" value="V-set"/>
    <property type="match status" value="1"/>
</dbReference>
<dbReference type="InterPro" id="IPR007110">
    <property type="entry name" value="Ig-like_dom"/>
</dbReference>
<keyword evidence="4" id="KW-1185">Reference proteome</keyword>
<organism evidence="3 4">
    <name type="scientific">Zoarces viviparus</name>
    <name type="common">Viviparous eelpout</name>
    <name type="synonym">Blennius viviparus</name>
    <dbReference type="NCBI Taxonomy" id="48416"/>
    <lineage>
        <taxon>Eukaryota</taxon>
        <taxon>Metazoa</taxon>
        <taxon>Chordata</taxon>
        <taxon>Craniata</taxon>
        <taxon>Vertebrata</taxon>
        <taxon>Euteleostomi</taxon>
        <taxon>Actinopterygii</taxon>
        <taxon>Neopterygii</taxon>
        <taxon>Teleostei</taxon>
        <taxon>Neoteleostei</taxon>
        <taxon>Acanthomorphata</taxon>
        <taxon>Eupercaria</taxon>
        <taxon>Perciformes</taxon>
        <taxon>Cottioidei</taxon>
        <taxon>Zoarcales</taxon>
        <taxon>Zoarcidae</taxon>
        <taxon>Zoarcinae</taxon>
        <taxon>Zoarces</taxon>
    </lineage>
</organism>
<dbReference type="Gene3D" id="2.60.40.10">
    <property type="entry name" value="Immunoglobulins"/>
    <property type="match status" value="1"/>
</dbReference>
<feature type="signal peptide" evidence="1">
    <location>
        <begin position="1"/>
        <end position="25"/>
    </location>
</feature>
<gene>
    <name evidence="3" type="ORF">VZT92_003318</name>
</gene>
<evidence type="ECO:0000259" key="2">
    <source>
        <dbReference type="PROSITE" id="PS50835"/>
    </source>
</evidence>
<dbReference type="AlphaFoldDB" id="A0AAW1G2U8"/>
<dbReference type="InterPro" id="IPR013783">
    <property type="entry name" value="Ig-like_fold"/>
</dbReference>
<feature type="domain" description="Ig-like" evidence="2">
    <location>
        <begin position="17"/>
        <end position="113"/>
    </location>
</feature>
<name>A0AAW1G2U8_ZOAVI</name>
<protein>
    <recommendedName>
        <fullName evidence="2">Ig-like domain-containing protein</fullName>
    </recommendedName>
</protein>
<reference evidence="3 4" key="1">
    <citation type="journal article" date="2024" name="Genome Biol. Evol.">
        <title>Chromosome-level genome assembly of the viviparous eelpout Zoarces viviparus.</title>
        <authorList>
            <person name="Fuhrmann N."/>
            <person name="Brasseur M.V."/>
            <person name="Bakowski C.E."/>
            <person name="Podsiadlowski L."/>
            <person name="Prost S."/>
            <person name="Krehenwinkel H."/>
            <person name="Mayer C."/>
        </authorList>
    </citation>
    <scope>NUCLEOTIDE SEQUENCE [LARGE SCALE GENOMIC DNA]</scope>
    <source>
        <strain evidence="3">NO-MEL_2022_Ind0_liver</strain>
    </source>
</reference>
<dbReference type="SMART" id="SM00409">
    <property type="entry name" value="IG"/>
    <property type="match status" value="1"/>
</dbReference>
<evidence type="ECO:0000313" key="3">
    <source>
        <dbReference type="EMBL" id="KAK9540900.1"/>
    </source>
</evidence>